<reference evidence="1 2" key="1">
    <citation type="submission" date="2018-11" db="EMBL/GenBank/DDBJ databases">
        <authorList>
            <consortium name="Pathogen Informatics"/>
        </authorList>
    </citation>
    <scope>NUCLEOTIDE SEQUENCE [LARGE SCALE GENOMIC DNA]</scope>
</reference>
<proteinExistence type="predicted"/>
<dbReference type="WBParaSite" id="HPBE_0000497101-mRNA-1">
    <property type="protein sequence ID" value="HPBE_0000497101-mRNA-1"/>
    <property type="gene ID" value="HPBE_0000497101"/>
</dbReference>
<dbReference type="AlphaFoldDB" id="A0A183FEW7"/>
<name>A0A183FEW7_HELPZ</name>
<gene>
    <name evidence="1" type="ORF">HPBE_LOCUS4972</name>
</gene>
<sequence>MPAMFQRFRDGDYGPDAPELSSVHRYGWMRVLCIFDLKHCDIFLSHKTPVIERHLDHAVLTRELTSTVRPPSEAIADPGLLKASRSGIHYDNEKERRKRRCSVNINEDRQLRRYPGSTRTLLFGQEQGAVLFLLFAMPLYQKKCTTYSIDGAKARNEATFVGGKLDDITITPIHNSYCATASE</sequence>
<keyword evidence="2" id="KW-1185">Reference proteome</keyword>
<evidence type="ECO:0000313" key="3">
    <source>
        <dbReference type="WBParaSite" id="HPBE_0000497101-mRNA-1"/>
    </source>
</evidence>
<dbReference type="Proteomes" id="UP000050761">
    <property type="component" value="Unassembled WGS sequence"/>
</dbReference>
<reference evidence="3" key="2">
    <citation type="submission" date="2019-09" db="UniProtKB">
        <authorList>
            <consortium name="WormBaseParasite"/>
        </authorList>
    </citation>
    <scope>IDENTIFICATION</scope>
</reference>
<protein>
    <submittedName>
        <fullName evidence="1 3">Uncharacterized protein</fullName>
    </submittedName>
</protein>
<accession>A0A183FEW7</accession>
<dbReference type="EMBL" id="UZAH01025390">
    <property type="protein sequence ID" value="VDO62980.1"/>
    <property type="molecule type" value="Genomic_DNA"/>
</dbReference>
<evidence type="ECO:0000313" key="2">
    <source>
        <dbReference type="Proteomes" id="UP000050761"/>
    </source>
</evidence>
<organism evidence="2 3">
    <name type="scientific">Heligmosomoides polygyrus</name>
    <name type="common">Parasitic roundworm</name>
    <dbReference type="NCBI Taxonomy" id="6339"/>
    <lineage>
        <taxon>Eukaryota</taxon>
        <taxon>Metazoa</taxon>
        <taxon>Ecdysozoa</taxon>
        <taxon>Nematoda</taxon>
        <taxon>Chromadorea</taxon>
        <taxon>Rhabditida</taxon>
        <taxon>Rhabditina</taxon>
        <taxon>Rhabditomorpha</taxon>
        <taxon>Strongyloidea</taxon>
        <taxon>Heligmosomidae</taxon>
        <taxon>Heligmosomoides</taxon>
    </lineage>
</organism>
<evidence type="ECO:0000313" key="1">
    <source>
        <dbReference type="EMBL" id="VDO62980.1"/>
    </source>
</evidence>
<accession>A0A3P7WPT4</accession>